<dbReference type="PANTHER" id="PTHR47926">
    <property type="entry name" value="PENTATRICOPEPTIDE REPEAT-CONTAINING PROTEIN"/>
    <property type="match status" value="1"/>
</dbReference>
<dbReference type="InterPro" id="IPR046960">
    <property type="entry name" value="PPR_At4g14850-like_plant"/>
</dbReference>
<evidence type="ECO:0008006" key="5">
    <source>
        <dbReference type="Google" id="ProtNLM"/>
    </source>
</evidence>
<dbReference type="Proteomes" id="UP001162972">
    <property type="component" value="Chromosome 4"/>
</dbReference>
<sequence length="177" mass="19901">MTAGNLYSWNKMPPGYAKSGMKSQARKLFDKMLKRDVIFLDTMGYWEGKSWFFSDGSSTASVKLGKQMDGYLIRTNFRPNTIVVSSFIDMYSRCGSLEVARLIFYLMGNKLGVVEPHDLCIGTTLSREGSGNLNPLPVVMVFFPDQEHNHACLIDLLGEMRPSDKLMGQHENMVEVG</sequence>
<dbReference type="PROSITE" id="PS51375">
    <property type="entry name" value="PPR"/>
    <property type="match status" value="1"/>
</dbReference>
<dbReference type="GO" id="GO:0009451">
    <property type="term" value="P:RNA modification"/>
    <property type="evidence" value="ECO:0007669"/>
    <property type="project" value="InterPro"/>
</dbReference>
<dbReference type="InterPro" id="IPR011990">
    <property type="entry name" value="TPR-like_helical_dom_sf"/>
</dbReference>
<dbReference type="GO" id="GO:0003723">
    <property type="term" value="F:RNA binding"/>
    <property type="evidence" value="ECO:0007669"/>
    <property type="project" value="InterPro"/>
</dbReference>
<accession>A0AAD6JD65</accession>
<reference evidence="3 4" key="1">
    <citation type="journal article" date="2023" name="Int. J. Mol. Sci.">
        <title>De Novo Assembly and Annotation of 11 Diverse Shrub Willow (Salix) Genomes Reveals Novel Gene Organization in Sex-Linked Regions.</title>
        <authorList>
            <person name="Hyden B."/>
            <person name="Feng K."/>
            <person name="Yates T.B."/>
            <person name="Jawdy S."/>
            <person name="Cereghino C."/>
            <person name="Smart L.B."/>
            <person name="Muchero W."/>
        </authorList>
    </citation>
    <scope>NUCLEOTIDE SEQUENCE [LARGE SCALE GENOMIC DNA]</scope>
    <source>
        <tissue evidence="3">Shoot tip</tissue>
    </source>
</reference>
<dbReference type="InterPro" id="IPR002885">
    <property type="entry name" value="PPR_rpt"/>
</dbReference>
<keyword evidence="1" id="KW-0677">Repeat</keyword>
<dbReference type="Gene3D" id="1.25.40.10">
    <property type="entry name" value="Tetratricopeptide repeat domain"/>
    <property type="match status" value="1"/>
</dbReference>
<evidence type="ECO:0000313" key="4">
    <source>
        <dbReference type="Proteomes" id="UP001162972"/>
    </source>
</evidence>
<organism evidence="3 4">
    <name type="scientific">Salix udensis</name>
    <dbReference type="NCBI Taxonomy" id="889485"/>
    <lineage>
        <taxon>Eukaryota</taxon>
        <taxon>Viridiplantae</taxon>
        <taxon>Streptophyta</taxon>
        <taxon>Embryophyta</taxon>
        <taxon>Tracheophyta</taxon>
        <taxon>Spermatophyta</taxon>
        <taxon>Magnoliopsida</taxon>
        <taxon>eudicotyledons</taxon>
        <taxon>Gunneridae</taxon>
        <taxon>Pentapetalae</taxon>
        <taxon>rosids</taxon>
        <taxon>fabids</taxon>
        <taxon>Malpighiales</taxon>
        <taxon>Salicaceae</taxon>
        <taxon>Saliceae</taxon>
        <taxon>Salix</taxon>
    </lineage>
</organism>
<comment type="caution">
    <text evidence="3">The sequence shown here is derived from an EMBL/GenBank/DDBJ whole genome shotgun (WGS) entry which is preliminary data.</text>
</comment>
<gene>
    <name evidence="3" type="ORF">OIU84_014954</name>
</gene>
<name>A0AAD6JD65_9ROSI</name>
<feature type="repeat" description="PPR" evidence="2">
    <location>
        <begin position="5"/>
        <end position="39"/>
    </location>
</feature>
<dbReference type="AlphaFoldDB" id="A0AAD6JD65"/>
<dbReference type="PANTHER" id="PTHR47926:SF465">
    <property type="entry name" value="PENTATRICOPEPTIDE REPEAT (PPR-LIKE) SUPERFAMILY PROTEIN"/>
    <property type="match status" value="1"/>
</dbReference>
<protein>
    <recommendedName>
        <fullName evidence="5">Pentatricopeptide repeat-containing protein</fullName>
    </recommendedName>
</protein>
<dbReference type="Pfam" id="PF01535">
    <property type="entry name" value="PPR"/>
    <property type="match status" value="2"/>
</dbReference>
<evidence type="ECO:0000256" key="2">
    <source>
        <dbReference type="PROSITE-ProRule" id="PRU00708"/>
    </source>
</evidence>
<dbReference type="EMBL" id="JAPFFJ010000018">
    <property type="protein sequence ID" value="KAJ6402947.1"/>
    <property type="molecule type" value="Genomic_DNA"/>
</dbReference>
<evidence type="ECO:0000256" key="1">
    <source>
        <dbReference type="ARBA" id="ARBA00022737"/>
    </source>
</evidence>
<keyword evidence="4" id="KW-1185">Reference proteome</keyword>
<proteinExistence type="predicted"/>
<evidence type="ECO:0000313" key="3">
    <source>
        <dbReference type="EMBL" id="KAJ6402947.1"/>
    </source>
</evidence>